<dbReference type="GeneID" id="103523599"/>
<dbReference type="PaxDb" id="121845-A0A1S3DSG7"/>
<evidence type="ECO:0000313" key="2">
    <source>
        <dbReference type="Proteomes" id="UP000079169"/>
    </source>
</evidence>
<accession>A0A1S3DSG7</accession>
<evidence type="ECO:0000259" key="1">
    <source>
        <dbReference type="Pfam" id="PF06628"/>
    </source>
</evidence>
<keyword evidence="2" id="KW-1185">Reference proteome</keyword>
<dbReference type="InterPro" id="IPR020835">
    <property type="entry name" value="Catalase_sf"/>
</dbReference>
<name>A0A1S3DSG7_DIACI</name>
<reference evidence="3" key="1">
    <citation type="submission" date="2025-08" db="UniProtKB">
        <authorList>
            <consortium name="RefSeq"/>
        </authorList>
    </citation>
    <scope>IDENTIFICATION</scope>
</reference>
<dbReference type="AlphaFoldDB" id="A0A1S3DSG7"/>
<dbReference type="Pfam" id="PF06628">
    <property type="entry name" value="Catalase-rel"/>
    <property type="match status" value="1"/>
</dbReference>
<dbReference type="RefSeq" id="XP_008486853.2">
    <property type="nucleotide sequence ID" value="XM_008488631.2"/>
</dbReference>
<dbReference type="Gene3D" id="2.40.180.10">
    <property type="entry name" value="Catalase core domain"/>
    <property type="match status" value="1"/>
</dbReference>
<dbReference type="SUPFAM" id="SSF56634">
    <property type="entry name" value="Heme-dependent catalase-like"/>
    <property type="match status" value="1"/>
</dbReference>
<dbReference type="KEGG" id="dci:103523599"/>
<evidence type="ECO:0000313" key="3">
    <source>
        <dbReference type="RefSeq" id="XP_008486853.2"/>
    </source>
</evidence>
<dbReference type="Proteomes" id="UP000079169">
    <property type="component" value="Unplaced"/>
</dbReference>
<organism evidence="2 3">
    <name type="scientific">Diaphorina citri</name>
    <name type="common">Asian citrus psyllid</name>
    <dbReference type="NCBI Taxonomy" id="121845"/>
    <lineage>
        <taxon>Eukaryota</taxon>
        <taxon>Metazoa</taxon>
        <taxon>Ecdysozoa</taxon>
        <taxon>Arthropoda</taxon>
        <taxon>Hexapoda</taxon>
        <taxon>Insecta</taxon>
        <taxon>Pterygota</taxon>
        <taxon>Neoptera</taxon>
        <taxon>Paraneoptera</taxon>
        <taxon>Hemiptera</taxon>
        <taxon>Sternorrhyncha</taxon>
        <taxon>Psylloidea</taxon>
        <taxon>Psyllidae</taxon>
        <taxon>Diaphorininae</taxon>
        <taxon>Diaphorina</taxon>
    </lineage>
</organism>
<protein>
    <submittedName>
        <fullName evidence="3">Catalase-like</fullName>
    </submittedName>
</protein>
<proteinExistence type="predicted"/>
<dbReference type="InterPro" id="IPR010582">
    <property type="entry name" value="Catalase_immune_responsive"/>
</dbReference>
<dbReference type="STRING" id="121845.A0A1S3DSG7"/>
<gene>
    <name evidence="3" type="primary">LOC103523599</name>
</gene>
<dbReference type="GO" id="GO:0020037">
    <property type="term" value="F:heme binding"/>
    <property type="evidence" value="ECO:0007669"/>
    <property type="project" value="InterPro"/>
</dbReference>
<sequence length="61" mass="6818">MFWNILSQDERDRLVDNIVGALKNANDLIQDRAVGNFSQVNAEFGQKLRAGLKAARSKSNL</sequence>
<feature type="domain" description="Catalase immune-responsive" evidence="1">
    <location>
        <begin position="1"/>
        <end position="52"/>
    </location>
</feature>